<evidence type="ECO:0000256" key="2">
    <source>
        <dbReference type="ARBA" id="ARBA00022679"/>
    </source>
</evidence>
<dbReference type="FunFam" id="3.40.30.10:FF:000096">
    <property type="entry name" value="Glutathione S-transferase kappa"/>
    <property type="match status" value="1"/>
</dbReference>
<dbReference type="SUPFAM" id="SSF52833">
    <property type="entry name" value="Thioredoxin-like"/>
    <property type="match status" value="1"/>
</dbReference>
<organism evidence="7 8">
    <name type="scientific">Actinomortierella ambigua</name>
    <dbReference type="NCBI Taxonomy" id="1343610"/>
    <lineage>
        <taxon>Eukaryota</taxon>
        <taxon>Fungi</taxon>
        <taxon>Fungi incertae sedis</taxon>
        <taxon>Mucoromycota</taxon>
        <taxon>Mortierellomycotina</taxon>
        <taxon>Mortierellomycetes</taxon>
        <taxon>Mortierellales</taxon>
        <taxon>Mortierellaceae</taxon>
        <taxon>Actinomortierella</taxon>
    </lineage>
</organism>
<dbReference type="GO" id="GO:0005777">
    <property type="term" value="C:peroxisome"/>
    <property type="evidence" value="ECO:0007669"/>
    <property type="project" value="TreeGrafter"/>
</dbReference>
<protein>
    <recommendedName>
        <fullName evidence="4">Glutathione S-transferase kappa</fullName>
        <ecNumber evidence="4">2.5.1.18</ecNumber>
    </recommendedName>
</protein>
<evidence type="ECO:0000313" key="8">
    <source>
        <dbReference type="Proteomes" id="UP000807716"/>
    </source>
</evidence>
<keyword evidence="8" id="KW-1185">Reference proteome</keyword>
<evidence type="ECO:0000313" key="7">
    <source>
        <dbReference type="EMBL" id="KAG0268265.1"/>
    </source>
</evidence>
<evidence type="ECO:0000256" key="1">
    <source>
        <dbReference type="ARBA" id="ARBA00006494"/>
    </source>
</evidence>
<gene>
    <name evidence="7" type="primary">GSTK1_1</name>
    <name evidence="7" type="ORF">DFQ27_007233</name>
</gene>
<feature type="domain" description="DSBA-like thioredoxin" evidence="6">
    <location>
        <begin position="7"/>
        <end position="208"/>
    </location>
</feature>
<dbReference type="OrthoDB" id="4664297at2759"/>
<dbReference type="InterPro" id="IPR036249">
    <property type="entry name" value="Thioredoxin-like_sf"/>
</dbReference>
<comment type="caution">
    <text evidence="7">The sequence shown here is derived from an EMBL/GenBank/DDBJ whole genome shotgun (WGS) entry which is preliminary data.</text>
</comment>
<accession>A0A9P6QHP2</accession>
<evidence type="ECO:0000256" key="3">
    <source>
        <dbReference type="ARBA" id="ARBA00047960"/>
    </source>
</evidence>
<keyword evidence="2 4" id="KW-0808">Transferase</keyword>
<sequence>MAPQSSITLYFDVVSPFSYLGYVLLQRYRKVWTNVKVDFKPMFLHGVMVGSKNQPPATVAAKGSYMFGDLMRISSISKIPFKFASRFPISTILPQRLLLAIQKYEPSKFEESVLKIYEAYWSLDQDISDKQTLIETLSPVFGGSVAKIEQLLAATQEAEIKKLLTDNTNDCVAKGGFGAPTFFVTKAGSDKEHFFFGSDRFEVIANILDLPYPGLAYSDSAKL</sequence>
<name>A0A9P6QHP2_9FUNG</name>
<dbReference type="PANTHER" id="PTHR42943:SF2">
    <property type="entry name" value="GLUTATHIONE S-TRANSFERASE KAPPA 1"/>
    <property type="match status" value="1"/>
</dbReference>
<evidence type="ECO:0000256" key="4">
    <source>
        <dbReference type="PIRNR" id="PIRNR006386"/>
    </source>
</evidence>
<reference evidence="7" key="1">
    <citation type="journal article" date="2020" name="Fungal Divers.">
        <title>Resolving the Mortierellaceae phylogeny through synthesis of multi-gene phylogenetics and phylogenomics.</title>
        <authorList>
            <person name="Vandepol N."/>
            <person name="Liber J."/>
            <person name="Desiro A."/>
            <person name="Na H."/>
            <person name="Kennedy M."/>
            <person name="Barry K."/>
            <person name="Grigoriev I.V."/>
            <person name="Miller A.N."/>
            <person name="O'Donnell K."/>
            <person name="Stajich J.E."/>
            <person name="Bonito G."/>
        </authorList>
    </citation>
    <scope>NUCLEOTIDE SEQUENCE</scope>
    <source>
        <strain evidence="7">BC1065</strain>
    </source>
</reference>
<dbReference type="EMBL" id="JAAAJB010000056">
    <property type="protein sequence ID" value="KAG0268265.1"/>
    <property type="molecule type" value="Genomic_DNA"/>
</dbReference>
<dbReference type="InterPro" id="IPR051924">
    <property type="entry name" value="GST_Kappa/NadH"/>
</dbReference>
<dbReference type="Gene3D" id="3.40.30.10">
    <property type="entry name" value="Glutaredoxin"/>
    <property type="match status" value="1"/>
</dbReference>
<feature type="active site" description="Nucleophile" evidence="5">
    <location>
        <position position="15"/>
    </location>
</feature>
<dbReference type="GO" id="GO:0005739">
    <property type="term" value="C:mitochondrion"/>
    <property type="evidence" value="ECO:0007669"/>
    <property type="project" value="TreeGrafter"/>
</dbReference>
<dbReference type="PANTHER" id="PTHR42943">
    <property type="entry name" value="GLUTATHIONE S-TRANSFERASE KAPPA"/>
    <property type="match status" value="1"/>
</dbReference>
<dbReference type="EC" id="2.5.1.18" evidence="4"/>
<evidence type="ECO:0000256" key="5">
    <source>
        <dbReference type="PIRSR" id="PIRSR006386-1"/>
    </source>
</evidence>
<dbReference type="Pfam" id="PF01323">
    <property type="entry name" value="DSBA"/>
    <property type="match status" value="1"/>
</dbReference>
<comment type="catalytic activity">
    <reaction evidence="3 4">
        <text>RX + glutathione = an S-substituted glutathione + a halide anion + H(+)</text>
        <dbReference type="Rhea" id="RHEA:16437"/>
        <dbReference type="ChEBI" id="CHEBI:15378"/>
        <dbReference type="ChEBI" id="CHEBI:16042"/>
        <dbReference type="ChEBI" id="CHEBI:17792"/>
        <dbReference type="ChEBI" id="CHEBI:57925"/>
        <dbReference type="ChEBI" id="CHEBI:90779"/>
        <dbReference type="EC" id="2.5.1.18"/>
    </reaction>
</comment>
<evidence type="ECO:0000259" key="6">
    <source>
        <dbReference type="Pfam" id="PF01323"/>
    </source>
</evidence>
<comment type="similarity">
    <text evidence="1 4">Belongs to the GST superfamily. Kappa family.</text>
</comment>
<proteinExistence type="inferred from homology"/>
<dbReference type="GO" id="GO:0004602">
    <property type="term" value="F:glutathione peroxidase activity"/>
    <property type="evidence" value="ECO:0007669"/>
    <property type="project" value="TreeGrafter"/>
</dbReference>
<dbReference type="GO" id="GO:0004364">
    <property type="term" value="F:glutathione transferase activity"/>
    <property type="evidence" value="ECO:0007669"/>
    <property type="project" value="UniProtKB-UniRule"/>
</dbReference>
<dbReference type="Proteomes" id="UP000807716">
    <property type="component" value="Unassembled WGS sequence"/>
</dbReference>
<dbReference type="InterPro" id="IPR001853">
    <property type="entry name" value="DSBA-like_thioredoxin_dom"/>
</dbReference>
<dbReference type="AlphaFoldDB" id="A0A9P6QHP2"/>
<dbReference type="InterPro" id="IPR014440">
    <property type="entry name" value="HCCAis_GSTk"/>
</dbReference>
<dbReference type="GO" id="GO:0006749">
    <property type="term" value="P:glutathione metabolic process"/>
    <property type="evidence" value="ECO:0007669"/>
    <property type="project" value="TreeGrafter"/>
</dbReference>
<dbReference type="PIRSF" id="PIRSF006386">
    <property type="entry name" value="HCCAis_GSTk"/>
    <property type="match status" value="1"/>
</dbReference>